<sequence>MPPPTCDRAHTLSLPLPIPRSRSHKMRALDALHPRSHKTSVSLYPLAAAAHPFPHSYPLAAAADLRLRSPRRVQVWPLSMPPPTLPALMSAGLSSFNTATHLRPQVWACILLLPPPTLPVLMLSRCRRRSSPPALAQDECVLVFFCCRRPPYLRSYPLAAAAHLACARTLSLPLPILAAHACTRRVRARVLLLLPPTLPALVLSRCCCQC</sequence>
<proteinExistence type="predicted"/>
<dbReference type="KEGG" id="hir:HETIRDRAFT_105684"/>
<dbReference type="AlphaFoldDB" id="W4JUH5"/>
<organism evidence="1 2">
    <name type="scientific">Heterobasidion irregulare (strain TC 32-1)</name>
    <dbReference type="NCBI Taxonomy" id="747525"/>
    <lineage>
        <taxon>Eukaryota</taxon>
        <taxon>Fungi</taxon>
        <taxon>Dikarya</taxon>
        <taxon>Basidiomycota</taxon>
        <taxon>Agaricomycotina</taxon>
        <taxon>Agaricomycetes</taxon>
        <taxon>Russulales</taxon>
        <taxon>Bondarzewiaceae</taxon>
        <taxon>Heterobasidion</taxon>
        <taxon>Heterobasidion annosum species complex</taxon>
    </lineage>
</organism>
<dbReference type="EMBL" id="KI925463">
    <property type="protein sequence ID" value="ETW77119.1"/>
    <property type="molecule type" value="Genomic_DNA"/>
</dbReference>
<dbReference type="RefSeq" id="XP_009550665.1">
    <property type="nucleotide sequence ID" value="XM_009552370.1"/>
</dbReference>
<dbReference type="GeneID" id="20666085"/>
<name>W4JUH5_HETIT</name>
<gene>
    <name evidence="1" type="ORF">HETIRDRAFT_105684</name>
</gene>
<dbReference type="HOGENOM" id="CLU_1310287_0_0_1"/>
<evidence type="ECO:0000313" key="2">
    <source>
        <dbReference type="Proteomes" id="UP000030671"/>
    </source>
</evidence>
<accession>W4JUH5</accession>
<dbReference type="InParanoid" id="W4JUH5"/>
<reference evidence="1 2" key="1">
    <citation type="journal article" date="2012" name="New Phytol.">
        <title>Insight into trade-off between wood decay and parasitism from the genome of a fungal forest pathogen.</title>
        <authorList>
            <person name="Olson A."/>
            <person name="Aerts A."/>
            <person name="Asiegbu F."/>
            <person name="Belbahri L."/>
            <person name="Bouzid O."/>
            <person name="Broberg A."/>
            <person name="Canback B."/>
            <person name="Coutinho P.M."/>
            <person name="Cullen D."/>
            <person name="Dalman K."/>
            <person name="Deflorio G."/>
            <person name="van Diepen L.T."/>
            <person name="Dunand C."/>
            <person name="Duplessis S."/>
            <person name="Durling M."/>
            <person name="Gonthier P."/>
            <person name="Grimwood J."/>
            <person name="Fossdal C.G."/>
            <person name="Hansson D."/>
            <person name="Henrissat B."/>
            <person name="Hietala A."/>
            <person name="Himmelstrand K."/>
            <person name="Hoffmeister D."/>
            <person name="Hogberg N."/>
            <person name="James T.Y."/>
            <person name="Karlsson M."/>
            <person name="Kohler A."/>
            <person name="Kues U."/>
            <person name="Lee Y.H."/>
            <person name="Lin Y.C."/>
            <person name="Lind M."/>
            <person name="Lindquist E."/>
            <person name="Lombard V."/>
            <person name="Lucas S."/>
            <person name="Lunden K."/>
            <person name="Morin E."/>
            <person name="Murat C."/>
            <person name="Park J."/>
            <person name="Raffaello T."/>
            <person name="Rouze P."/>
            <person name="Salamov A."/>
            <person name="Schmutz J."/>
            <person name="Solheim H."/>
            <person name="Stahlberg J."/>
            <person name="Velez H."/>
            <person name="de Vries R.P."/>
            <person name="Wiebenga A."/>
            <person name="Woodward S."/>
            <person name="Yakovlev I."/>
            <person name="Garbelotto M."/>
            <person name="Martin F."/>
            <person name="Grigoriev I.V."/>
            <person name="Stenlid J."/>
        </authorList>
    </citation>
    <scope>NUCLEOTIDE SEQUENCE [LARGE SCALE GENOMIC DNA]</scope>
    <source>
        <strain evidence="1 2">TC 32-1</strain>
    </source>
</reference>
<keyword evidence="2" id="KW-1185">Reference proteome</keyword>
<evidence type="ECO:0000313" key="1">
    <source>
        <dbReference type="EMBL" id="ETW77119.1"/>
    </source>
</evidence>
<protein>
    <submittedName>
        <fullName evidence="1">Uncharacterized protein</fullName>
    </submittedName>
</protein>
<dbReference type="Proteomes" id="UP000030671">
    <property type="component" value="Unassembled WGS sequence"/>
</dbReference>